<dbReference type="Pfam" id="PF00557">
    <property type="entry name" value="Peptidase_M24"/>
    <property type="match status" value="1"/>
</dbReference>
<dbReference type="PANTHER" id="PTHR46112:SF2">
    <property type="entry name" value="XAA-PRO AMINOPEPTIDASE P-RELATED"/>
    <property type="match status" value="1"/>
</dbReference>
<gene>
    <name evidence="2" type="ORF">GCM10022202_10240</name>
</gene>
<dbReference type="InterPro" id="IPR050659">
    <property type="entry name" value="Peptidase_M24B"/>
</dbReference>
<dbReference type="InterPro" id="IPR036005">
    <property type="entry name" value="Creatinase/aminopeptidase-like"/>
</dbReference>
<evidence type="ECO:0000259" key="1">
    <source>
        <dbReference type="Pfam" id="PF00557"/>
    </source>
</evidence>
<dbReference type="Gene3D" id="3.90.230.10">
    <property type="entry name" value="Creatinase/methionine aminopeptidase superfamily"/>
    <property type="match status" value="1"/>
</dbReference>
<sequence>MTLLSAQPASADRPLKHARLVDILDERGADRILLTSPEALAWYFDGPRTGVPLGGPPVFAATVHRDGSAVVTAPANEADRLAAEEVPGAEFRVVDWYDDLSTTEPGVLRDADVADELRAARAVLLPLELGRYRALGRDMARVMTEVLARVTPQTTERELAGLLVRGAFAAGAEPSVALVAGASRGHVPHPLPTDAPLGARAMAVLTGRRHGLHVSLTRWVLLAGADGGAWTDAEQRLQEVEADAWAATRPGRPMGDVLGDIAAAYEAHGFGADAWLAHHQGGPTGYAGRDPKAGPATSALVHAGQAFAWNPWAPGVKAEDTVVIAPDGVEVLSLDPAWPTVDVRGVARPLPLDLS</sequence>
<protein>
    <submittedName>
        <fullName evidence="2">M24 family metallopeptidase</fullName>
    </submittedName>
</protein>
<reference evidence="3" key="1">
    <citation type="journal article" date="2019" name="Int. J. Syst. Evol. Microbiol.">
        <title>The Global Catalogue of Microorganisms (GCM) 10K type strain sequencing project: providing services to taxonomists for standard genome sequencing and annotation.</title>
        <authorList>
            <consortium name="The Broad Institute Genomics Platform"/>
            <consortium name="The Broad Institute Genome Sequencing Center for Infectious Disease"/>
            <person name="Wu L."/>
            <person name="Ma J."/>
        </authorList>
    </citation>
    <scope>NUCLEOTIDE SEQUENCE [LARGE SCALE GENOMIC DNA]</scope>
    <source>
        <strain evidence="3">JCM 16546</strain>
    </source>
</reference>
<organism evidence="2 3">
    <name type="scientific">Microbacterium marinilacus</name>
    <dbReference type="NCBI Taxonomy" id="415209"/>
    <lineage>
        <taxon>Bacteria</taxon>
        <taxon>Bacillati</taxon>
        <taxon>Actinomycetota</taxon>
        <taxon>Actinomycetes</taxon>
        <taxon>Micrococcales</taxon>
        <taxon>Microbacteriaceae</taxon>
        <taxon>Microbacterium</taxon>
    </lineage>
</organism>
<accession>A0ABP7B9S4</accession>
<dbReference type="RefSeq" id="WP_221855482.1">
    <property type="nucleotide sequence ID" value="NZ_BAAAYV010000005.1"/>
</dbReference>
<dbReference type="InterPro" id="IPR000994">
    <property type="entry name" value="Pept_M24"/>
</dbReference>
<dbReference type="PANTHER" id="PTHR46112">
    <property type="entry name" value="AMINOPEPTIDASE"/>
    <property type="match status" value="1"/>
</dbReference>
<keyword evidence="3" id="KW-1185">Reference proteome</keyword>
<comment type="caution">
    <text evidence="2">The sequence shown here is derived from an EMBL/GenBank/DDBJ whole genome shotgun (WGS) entry which is preliminary data.</text>
</comment>
<dbReference type="SUPFAM" id="SSF55920">
    <property type="entry name" value="Creatinase/aminopeptidase"/>
    <property type="match status" value="1"/>
</dbReference>
<evidence type="ECO:0000313" key="2">
    <source>
        <dbReference type="EMBL" id="GAA3652366.1"/>
    </source>
</evidence>
<dbReference type="CDD" id="cd01066">
    <property type="entry name" value="APP_MetAP"/>
    <property type="match status" value="1"/>
</dbReference>
<dbReference type="Proteomes" id="UP001410795">
    <property type="component" value="Unassembled WGS sequence"/>
</dbReference>
<evidence type="ECO:0000313" key="3">
    <source>
        <dbReference type="Proteomes" id="UP001410795"/>
    </source>
</evidence>
<feature type="domain" description="Peptidase M24" evidence="1">
    <location>
        <begin position="133"/>
        <end position="324"/>
    </location>
</feature>
<proteinExistence type="predicted"/>
<dbReference type="EMBL" id="BAAAYV010000005">
    <property type="protein sequence ID" value="GAA3652366.1"/>
    <property type="molecule type" value="Genomic_DNA"/>
</dbReference>
<name>A0ABP7B9S4_9MICO</name>